<dbReference type="Proteomes" id="UP001156690">
    <property type="component" value="Unassembled WGS sequence"/>
</dbReference>
<evidence type="ECO:0000256" key="1">
    <source>
        <dbReference type="SAM" id="SignalP"/>
    </source>
</evidence>
<keyword evidence="1" id="KW-0732">Signal</keyword>
<comment type="caution">
    <text evidence="2">The sequence shown here is derived from an EMBL/GenBank/DDBJ whole genome shotgun (WGS) entry which is preliminary data.</text>
</comment>
<dbReference type="RefSeq" id="WP_126609873.1">
    <property type="nucleotide sequence ID" value="NZ_AP025145.1"/>
</dbReference>
<accession>A0AAV5NZ75</accession>
<reference evidence="3" key="1">
    <citation type="journal article" date="2019" name="Int. J. Syst. Evol. Microbiol.">
        <title>The Global Catalogue of Microorganisms (GCM) 10K type strain sequencing project: providing services to taxonomists for standard genome sequencing and annotation.</title>
        <authorList>
            <consortium name="The Broad Institute Genomics Platform"/>
            <consortium name="The Broad Institute Genome Sequencing Center for Infectious Disease"/>
            <person name="Wu L."/>
            <person name="Ma J."/>
        </authorList>
    </citation>
    <scope>NUCLEOTIDE SEQUENCE [LARGE SCALE GENOMIC DNA]</scope>
    <source>
        <strain evidence="3">NBRC 15640</strain>
    </source>
</reference>
<evidence type="ECO:0000313" key="2">
    <source>
        <dbReference type="EMBL" id="GLQ75672.1"/>
    </source>
</evidence>
<feature type="chain" id="PRO_5043831621" evidence="1">
    <location>
        <begin position="26"/>
        <end position="149"/>
    </location>
</feature>
<dbReference type="GO" id="GO:0020037">
    <property type="term" value="F:heme binding"/>
    <property type="evidence" value="ECO:0007669"/>
    <property type="project" value="InterPro"/>
</dbReference>
<feature type="signal peptide" evidence="1">
    <location>
        <begin position="1"/>
        <end position="25"/>
    </location>
</feature>
<dbReference type="GO" id="GO:0022900">
    <property type="term" value="P:electron transport chain"/>
    <property type="evidence" value="ECO:0007669"/>
    <property type="project" value="InterPro"/>
</dbReference>
<dbReference type="GO" id="GO:0005506">
    <property type="term" value="F:iron ion binding"/>
    <property type="evidence" value="ECO:0007669"/>
    <property type="project" value="InterPro"/>
</dbReference>
<evidence type="ECO:0000313" key="3">
    <source>
        <dbReference type="Proteomes" id="UP001156690"/>
    </source>
</evidence>
<dbReference type="EMBL" id="BSNX01000075">
    <property type="protein sequence ID" value="GLQ75672.1"/>
    <property type="molecule type" value="Genomic_DNA"/>
</dbReference>
<dbReference type="AlphaFoldDB" id="A0AAV5NZ75"/>
<gene>
    <name evidence="2" type="ORF">GCM10007932_50350</name>
</gene>
<name>A0AAV5NZ75_9VIBR</name>
<dbReference type="GO" id="GO:0009055">
    <property type="term" value="F:electron transfer activity"/>
    <property type="evidence" value="ECO:0007669"/>
    <property type="project" value="InterPro"/>
</dbReference>
<organism evidence="2 3">
    <name type="scientific">Vibrio penaeicida</name>
    <dbReference type="NCBI Taxonomy" id="104609"/>
    <lineage>
        <taxon>Bacteria</taxon>
        <taxon>Pseudomonadati</taxon>
        <taxon>Pseudomonadota</taxon>
        <taxon>Gammaproteobacteria</taxon>
        <taxon>Vibrionales</taxon>
        <taxon>Vibrionaceae</taxon>
        <taxon>Vibrio</taxon>
    </lineage>
</organism>
<dbReference type="Pfam" id="PF01322">
    <property type="entry name" value="Cytochrom_C_2"/>
    <property type="match status" value="1"/>
</dbReference>
<keyword evidence="3" id="KW-1185">Reference proteome</keyword>
<dbReference type="InterPro" id="IPR010980">
    <property type="entry name" value="Cyt_c/b562"/>
</dbReference>
<dbReference type="SUPFAM" id="SSF47175">
    <property type="entry name" value="Cytochromes"/>
    <property type="match status" value="1"/>
</dbReference>
<dbReference type="Gene3D" id="1.20.120.10">
    <property type="entry name" value="Cytochrome c/b562"/>
    <property type="match status" value="1"/>
</dbReference>
<dbReference type="PROSITE" id="PS51009">
    <property type="entry name" value="CYTCII"/>
    <property type="match status" value="1"/>
</dbReference>
<dbReference type="InterPro" id="IPR002321">
    <property type="entry name" value="Cyt_c_II"/>
</dbReference>
<sequence length="149" mass="16582">MRASNKRFTKLVTYVALFMPACALAKHGDAIESRQEAFSIIETKTDEAVDLIGKSEIDWNAALKASDVLVENSGLLFNAFPHGSESGSKAKALVWSKPEKFDALLVELHNGYVSFQQGSKEQDLSLAEQGLKQAEKTCRSCHRSYRSRW</sequence>
<proteinExistence type="predicted"/>
<protein>
    <submittedName>
        <fullName evidence="2">Cytochrome c</fullName>
    </submittedName>
</protein>